<dbReference type="RefSeq" id="WP_059419593.1">
    <property type="nucleotide sequence ID" value="NZ_DF968307.1"/>
</dbReference>
<organism evidence="4 5">
    <name type="scientific">Streptomyces azureus</name>
    <dbReference type="NCBI Taxonomy" id="146537"/>
    <lineage>
        <taxon>Bacteria</taxon>
        <taxon>Bacillati</taxon>
        <taxon>Actinomycetota</taxon>
        <taxon>Actinomycetes</taxon>
        <taxon>Kitasatosporales</taxon>
        <taxon>Streptomycetaceae</taxon>
        <taxon>Streptomyces</taxon>
    </lineage>
</organism>
<dbReference type="GO" id="GO:0004556">
    <property type="term" value="F:alpha-amylase activity"/>
    <property type="evidence" value="ECO:0007669"/>
    <property type="project" value="TreeGrafter"/>
</dbReference>
<dbReference type="Proteomes" id="UP000053859">
    <property type="component" value="Unassembled WGS sequence"/>
</dbReference>
<protein>
    <submittedName>
        <fullName evidence="4">Alpha-glucosidase</fullName>
    </submittedName>
</protein>
<evidence type="ECO:0000256" key="1">
    <source>
        <dbReference type="ARBA" id="ARBA00008061"/>
    </source>
</evidence>
<accession>A0A0K8PP08</accession>
<evidence type="ECO:0000313" key="4">
    <source>
        <dbReference type="EMBL" id="GAP49612.1"/>
    </source>
</evidence>
<evidence type="ECO:0000259" key="3">
    <source>
        <dbReference type="SMART" id="SM00642"/>
    </source>
</evidence>
<dbReference type="InterPro" id="IPR017853">
    <property type="entry name" value="GH"/>
</dbReference>
<dbReference type="FunFam" id="3.90.400.10:FF:000001">
    <property type="entry name" value="Maltase A3, isoform A"/>
    <property type="match status" value="1"/>
</dbReference>
<evidence type="ECO:0000256" key="2">
    <source>
        <dbReference type="ARBA" id="ARBA00023180"/>
    </source>
</evidence>
<dbReference type="SMART" id="SM00642">
    <property type="entry name" value="Aamy"/>
    <property type="match status" value="1"/>
</dbReference>
<dbReference type="PANTHER" id="PTHR10357">
    <property type="entry name" value="ALPHA-AMYLASE FAMILY MEMBER"/>
    <property type="match status" value="1"/>
</dbReference>
<dbReference type="Pfam" id="PF00128">
    <property type="entry name" value="Alpha-amylase"/>
    <property type="match status" value="1"/>
</dbReference>
<dbReference type="PANTHER" id="PTHR10357:SF179">
    <property type="entry name" value="NEUTRAL AND BASIC AMINO ACID TRANSPORT PROTEIN RBAT"/>
    <property type="match status" value="1"/>
</dbReference>
<dbReference type="CDD" id="cd11332">
    <property type="entry name" value="AmyAc_OligoGlu_TS"/>
    <property type="match status" value="1"/>
</dbReference>
<dbReference type="OrthoDB" id="9043248at2"/>
<dbReference type="EMBL" id="DF968307">
    <property type="protein sequence ID" value="GAP49612.1"/>
    <property type="molecule type" value="Genomic_DNA"/>
</dbReference>
<dbReference type="SUPFAM" id="SSF51445">
    <property type="entry name" value="(Trans)glycosidases"/>
    <property type="match status" value="1"/>
</dbReference>
<keyword evidence="5" id="KW-1185">Reference proteome</keyword>
<name>A0A0K8PP08_STRAJ</name>
<dbReference type="PATRIC" id="fig|146537.3.peg.4704"/>
<proteinExistence type="inferred from homology"/>
<dbReference type="GO" id="GO:0009313">
    <property type="term" value="P:oligosaccharide catabolic process"/>
    <property type="evidence" value="ECO:0007669"/>
    <property type="project" value="TreeGrafter"/>
</dbReference>
<dbReference type="InterPro" id="IPR006047">
    <property type="entry name" value="GH13_cat_dom"/>
</dbReference>
<evidence type="ECO:0000313" key="5">
    <source>
        <dbReference type="Proteomes" id="UP000053859"/>
    </source>
</evidence>
<comment type="similarity">
    <text evidence="1">Belongs to the glycosyl hydrolase 13 family.</text>
</comment>
<gene>
    <name evidence="4" type="ORF">SAZU_4475</name>
</gene>
<dbReference type="Gene3D" id="3.20.20.80">
    <property type="entry name" value="Glycosidases"/>
    <property type="match status" value="2"/>
</dbReference>
<sequence length="553" mass="61629">MSFTAPWWRSAVIYQVYIRSFADHNGDGIGDIAGIRSRLPYLKSLGVDAIWINPWYKSPMADHGYDVADFRAVDPRFGTLADAEQLITEAHEHGIRVIPDIVPNHTSDQHAWFQAALTAGPGSAERERYVFRPGRGPDGTEPPNDWVSCFGGPAWTRLPDGDWYLHLFAPQQPDLNWQHPEVRAEFESILRFWFSRGVDGFRIDVAHGLIKHPELPDLPPRAEPAVTGPLTRRDEIRQHLDHPHWDRDEVHEIYRAWRKVADEFPGDRSFVAEAWADTPERLAAYVRRDGLHTAFNFDFLMCGWDAKDLRAVIDDSLAMLGAVGAPATWVLSNHDVMRHPSRYGRTTGRSWMANARYEPDGALDLGLGTRRARAAALLMLALPGGAYVYQGEELGLPEVEDLPESALQDPIWERSGHTDRGRDGCRVPIPWSGEAAPYGYSPDDATAEPWLPQPSDWAGLSVEAQTGDPASMLELYRTALRIRRDHPALGDGTMTWLDAPEGVLAFSRDPGFVCVVNLSAEPYELPAHSELLLAGGPLQDGALGPDQAVWLTV</sequence>
<keyword evidence="2" id="KW-0325">Glycoprotein</keyword>
<feature type="domain" description="Glycosyl hydrolase family 13 catalytic" evidence="3">
    <location>
        <begin position="15"/>
        <end position="426"/>
    </location>
</feature>
<dbReference type="AlphaFoldDB" id="A0A0K8PP08"/>
<dbReference type="Gene3D" id="3.90.400.10">
    <property type="entry name" value="Oligo-1,6-glucosidase, Domain 2"/>
    <property type="match status" value="1"/>
</dbReference>
<dbReference type="InterPro" id="IPR045857">
    <property type="entry name" value="O16G_dom_2"/>
</dbReference>
<reference evidence="4" key="1">
    <citation type="journal article" date="2015" name="Genome Announc.">
        <title>Draft Genome Sequence of Thiostrepton-Producing Streptomyces azureus ATCC 14921.</title>
        <authorList>
            <person name="Sakihara K."/>
            <person name="Maeda J."/>
            <person name="Tashiro K."/>
            <person name="Fujino Y."/>
            <person name="Kuhara S."/>
            <person name="Ohshima T."/>
            <person name="Ogata S."/>
            <person name="Doi K."/>
        </authorList>
    </citation>
    <scope>NUCLEOTIDE SEQUENCE [LARGE SCALE GENOMIC DNA]</scope>
    <source>
        <strain evidence="4">ATCC14921</strain>
    </source>
</reference>